<dbReference type="EMBL" id="MSFM01000001">
    <property type="protein sequence ID" value="PKY07875.1"/>
    <property type="molecule type" value="Genomic_DNA"/>
</dbReference>
<gene>
    <name evidence="1" type="ORF">P168DRAFT_277527</name>
</gene>
<dbReference type="VEuPathDB" id="FungiDB:P168DRAFT_277527"/>
<accession>A0A2I1DDD6</accession>
<dbReference type="GeneID" id="36543139"/>
<organism evidence="1 2">
    <name type="scientific">Aspergillus campestris (strain IBT 28561)</name>
    <dbReference type="NCBI Taxonomy" id="1392248"/>
    <lineage>
        <taxon>Eukaryota</taxon>
        <taxon>Fungi</taxon>
        <taxon>Dikarya</taxon>
        <taxon>Ascomycota</taxon>
        <taxon>Pezizomycotina</taxon>
        <taxon>Eurotiomycetes</taxon>
        <taxon>Eurotiomycetidae</taxon>
        <taxon>Eurotiales</taxon>
        <taxon>Aspergillaceae</taxon>
        <taxon>Aspergillus</taxon>
        <taxon>Aspergillus subgen. Circumdati</taxon>
    </lineage>
</organism>
<dbReference type="RefSeq" id="XP_024696469.1">
    <property type="nucleotide sequence ID" value="XM_024835615.1"/>
</dbReference>
<evidence type="ECO:0000313" key="2">
    <source>
        <dbReference type="Proteomes" id="UP000234254"/>
    </source>
</evidence>
<protein>
    <submittedName>
        <fullName evidence="1">Uncharacterized protein</fullName>
    </submittedName>
</protein>
<reference evidence="1" key="1">
    <citation type="submission" date="2016-12" db="EMBL/GenBank/DDBJ databases">
        <title>The genomes of Aspergillus section Nigri reveals drivers in fungal speciation.</title>
        <authorList>
            <consortium name="DOE Joint Genome Institute"/>
            <person name="Vesth T.C."/>
            <person name="Nybo J."/>
            <person name="Theobald S."/>
            <person name="Brandl J."/>
            <person name="Frisvad J.C."/>
            <person name="Nielsen K.F."/>
            <person name="Lyhne E.K."/>
            <person name="Kogle M.E."/>
            <person name="Kuo A."/>
            <person name="Riley R."/>
            <person name="Clum A."/>
            <person name="Nolan M."/>
            <person name="Lipzen A."/>
            <person name="Salamov A."/>
            <person name="Henrissat B."/>
            <person name="Wiebenga A."/>
            <person name="De vries R.P."/>
            <person name="Grigoriev I.V."/>
            <person name="Mortensen U.H."/>
            <person name="Andersen M.R."/>
            <person name="Baker S.E."/>
        </authorList>
    </citation>
    <scope>NUCLEOTIDE SEQUENCE</scope>
    <source>
        <strain evidence="1">IBT 28561</strain>
    </source>
</reference>
<sequence length="207" mass="22699">MHVLRLYRVLHTNNTNGYRNISTLLYLAWVLYTPTEPPTDSKIGHLRASGFSQLRSTVVDRIMKQTYRCCVASEMMMRGKRLLTWPLIIFSPHRGGVLDLSEIQLSHILLTITAVPLVLLAGPTSISNDNDDPQAHWKCENGWKVCGKCNGGDCKIGGFDFHCDIGKCTVPSGGGDGKLCGIGSAVIWNGQGLSTTPSSRNQVVIRT</sequence>
<dbReference type="Proteomes" id="UP000234254">
    <property type="component" value="Unassembled WGS sequence"/>
</dbReference>
<proteinExistence type="predicted"/>
<dbReference type="AlphaFoldDB" id="A0A2I1DDD6"/>
<evidence type="ECO:0000313" key="1">
    <source>
        <dbReference type="EMBL" id="PKY07875.1"/>
    </source>
</evidence>
<name>A0A2I1DDD6_ASPC2</name>
<keyword evidence="2" id="KW-1185">Reference proteome</keyword>
<comment type="caution">
    <text evidence="1">The sequence shown here is derived from an EMBL/GenBank/DDBJ whole genome shotgun (WGS) entry which is preliminary data.</text>
</comment>